<gene>
    <name evidence="2" type="ORF">SAMN04489841_3643</name>
</gene>
<dbReference type="Proteomes" id="UP000199114">
    <property type="component" value="Unassembled WGS sequence"/>
</dbReference>
<proteinExistence type="predicted"/>
<dbReference type="STRING" id="1186196.SAMN04489841_3643"/>
<dbReference type="EMBL" id="FOFD01000005">
    <property type="protein sequence ID" value="SER36597.1"/>
    <property type="molecule type" value="Genomic_DNA"/>
</dbReference>
<evidence type="ECO:0000256" key="1">
    <source>
        <dbReference type="SAM" id="MobiDB-lite"/>
    </source>
</evidence>
<name>A0A1H9NLG3_9EURY</name>
<keyword evidence="3" id="KW-1185">Reference proteome</keyword>
<organism evidence="2 3">
    <name type="scientific">Natrinema salaciae</name>
    <dbReference type="NCBI Taxonomy" id="1186196"/>
    <lineage>
        <taxon>Archaea</taxon>
        <taxon>Methanobacteriati</taxon>
        <taxon>Methanobacteriota</taxon>
        <taxon>Stenosarchaea group</taxon>
        <taxon>Halobacteria</taxon>
        <taxon>Halobacteriales</taxon>
        <taxon>Natrialbaceae</taxon>
        <taxon>Natrinema</taxon>
    </lineage>
</organism>
<reference evidence="3" key="1">
    <citation type="submission" date="2016-10" db="EMBL/GenBank/DDBJ databases">
        <authorList>
            <person name="Varghese N."/>
            <person name="Submissions S."/>
        </authorList>
    </citation>
    <scope>NUCLEOTIDE SEQUENCE [LARGE SCALE GENOMIC DNA]</scope>
    <source>
        <strain evidence="3">DSM 25055</strain>
    </source>
</reference>
<accession>A0A1H9NLG3</accession>
<evidence type="ECO:0000313" key="3">
    <source>
        <dbReference type="Proteomes" id="UP000199114"/>
    </source>
</evidence>
<sequence>MVFEPTDRPGQPHQGYREEDRRAALPLEDQGTRWGAHRTENAVDLERVLAVPEQVLLEHGEESGVTGDCQSAPHNHQLPVVGQHLWSEYGVE</sequence>
<evidence type="ECO:0000313" key="2">
    <source>
        <dbReference type="EMBL" id="SER36597.1"/>
    </source>
</evidence>
<protein>
    <submittedName>
        <fullName evidence="2">Uncharacterized protein</fullName>
    </submittedName>
</protein>
<dbReference type="AlphaFoldDB" id="A0A1H9NLG3"/>
<feature type="region of interest" description="Disordered" evidence="1">
    <location>
        <begin position="1"/>
        <end position="37"/>
    </location>
</feature>